<keyword evidence="2" id="KW-1185">Reference proteome</keyword>
<name>A0ABS8YZ70_9RHOB</name>
<reference evidence="1 2" key="1">
    <citation type="submission" date="2021-12" db="EMBL/GenBank/DDBJ databases">
        <title>Sinirhodobacter sp. WL0062 is a bacterium isolated from seawater.</title>
        <authorList>
            <person name="Wang L."/>
            <person name="He W."/>
            <person name="Zhang D.-F."/>
        </authorList>
    </citation>
    <scope>NUCLEOTIDE SEQUENCE [LARGE SCALE GENOMIC DNA]</scope>
    <source>
        <strain evidence="1 2">WL0062</strain>
    </source>
</reference>
<comment type="caution">
    <text evidence="1">The sequence shown here is derived from an EMBL/GenBank/DDBJ whole genome shotgun (WGS) entry which is preliminary data.</text>
</comment>
<gene>
    <name evidence="1" type="ORF">LZA78_15095</name>
</gene>
<accession>A0ABS8YZ70</accession>
<evidence type="ECO:0000313" key="1">
    <source>
        <dbReference type="EMBL" id="MCE5974813.1"/>
    </source>
</evidence>
<proteinExistence type="predicted"/>
<evidence type="ECO:0000313" key="2">
    <source>
        <dbReference type="Proteomes" id="UP001521181"/>
    </source>
</evidence>
<sequence length="291" mass="32546">MQVVFHLGAHCTDEDGLIRALAPDRGRLNEAGISVPDPARYRMKLRDALYTLKGAPADGALQQEILTAAGRDTPPKRLVFSHEFFTCLPDRVVTRRGFYQMVPDKLGPLANLFPEAQTEFHMALINPAVLMPALVARQRKSSYEELIAGQEPRSMRWAPVVRRMVEAAEGRPLVLWCNEDMPLMWPEILRSLTGLNEGARLSGDEALLEQIMEPEGLERLRVYLRSHPPRSAAQRRKVVTAFLEKFSRPEALEIDIPLPGWDAELVAAMTADYDADIAEIAAMPGVRFIAP</sequence>
<dbReference type="Proteomes" id="UP001521181">
    <property type="component" value="Unassembled WGS sequence"/>
</dbReference>
<organism evidence="1 2">
    <name type="scientific">Rhodobacter flavimaris</name>
    <dbReference type="NCBI Taxonomy" id="2907145"/>
    <lineage>
        <taxon>Bacteria</taxon>
        <taxon>Pseudomonadati</taxon>
        <taxon>Pseudomonadota</taxon>
        <taxon>Alphaproteobacteria</taxon>
        <taxon>Rhodobacterales</taxon>
        <taxon>Rhodobacter group</taxon>
        <taxon>Rhodobacter</taxon>
    </lineage>
</organism>
<dbReference type="EMBL" id="JAJUOS010000013">
    <property type="protein sequence ID" value="MCE5974813.1"/>
    <property type="molecule type" value="Genomic_DNA"/>
</dbReference>
<protein>
    <submittedName>
        <fullName evidence="1">Uncharacterized protein</fullName>
    </submittedName>
</protein>
<dbReference type="RefSeq" id="WP_233677750.1">
    <property type="nucleotide sequence ID" value="NZ_JAJUOS010000013.1"/>
</dbReference>